<dbReference type="Pfam" id="PF02151">
    <property type="entry name" value="UVR"/>
    <property type="match status" value="1"/>
</dbReference>
<accession>A0A6J4LBG0</accession>
<dbReference type="CDD" id="cd10434">
    <property type="entry name" value="GIY-YIG_UvrC_Cho"/>
    <property type="match status" value="1"/>
</dbReference>
<dbReference type="InterPro" id="IPR001943">
    <property type="entry name" value="UVR_dom"/>
</dbReference>
<feature type="domain" description="GIY-YIG" evidence="3">
    <location>
        <begin position="34"/>
        <end position="112"/>
    </location>
</feature>
<keyword evidence="1" id="KW-0227">DNA damage</keyword>
<dbReference type="PROSITE" id="PS50164">
    <property type="entry name" value="GIY_YIG"/>
    <property type="match status" value="1"/>
</dbReference>
<dbReference type="InterPro" id="IPR047296">
    <property type="entry name" value="GIY-YIG_UvrC_Cho"/>
</dbReference>
<evidence type="ECO:0000256" key="1">
    <source>
        <dbReference type="ARBA" id="ARBA00023236"/>
    </source>
</evidence>
<dbReference type="SMART" id="SM00465">
    <property type="entry name" value="GIYc"/>
    <property type="match status" value="1"/>
</dbReference>
<evidence type="ECO:0000259" key="2">
    <source>
        <dbReference type="PROSITE" id="PS50151"/>
    </source>
</evidence>
<evidence type="ECO:0000259" key="3">
    <source>
        <dbReference type="PROSITE" id="PS50164"/>
    </source>
</evidence>
<sequence length="379" mass="42148">MPKVKTNASALRLAPTSDAQLAQMKGRVRADAADRPGIYRMLSEDGEVVYVGKSKRVRSRLLSYFRCAYPEEKGARILRAATQIEWDYEPSEFAALLAELRQIKRLRPRFNVAMKRDAQHYSFIKLAGTAAPKLLVVRGAGSGDGGVYYGPYYGAQRVGEAVRELSDVLGLRDCAQDVRMHFADQRELFELAPRTPRCIRHEIRKCLGPCVGATTTHEYAAQVALARAFLDGASDLPMEVLRAKMEEASDALLFERAAVYRDKLQRLEALREQFGRLRFAVESLSFVYTVPGHDGEGDRAYLIRRGRVRDECPAPAGVHARADLDARVAAVFSPPERDTAAVPTHEIDELLLLSSWFRRFPDELARTEPPGAGVLAASA</sequence>
<dbReference type="SUPFAM" id="SSF46600">
    <property type="entry name" value="C-terminal UvrC-binding domain of UvrB"/>
    <property type="match status" value="1"/>
</dbReference>
<dbReference type="InterPro" id="IPR050066">
    <property type="entry name" value="UvrABC_protein_C"/>
</dbReference>
<dbReference type="InterPro" id="IPR000305">
    <property type="entry name" value="GIY-YIG_endonuc"/>
</dbReference>
<evidence type="ECO:0000313" key="4">
    <source>
        <dbReference type="EMBL" id="CAA9327760.1"/>
    </source>
</evidence>
<organism evidence="4">
    <name type="scientific">uncultured Gemmatimonadaceae bacterium</name>
    <dbReference type="NCBI Taxonomy" id="246130"/>
    <lineage>
        <taxon>Bacteria</taxon>
        <taxon>Pseudomonadati</taxon>
        <taxon>Gemmatimonadota</taxon>
        <taxon>Gemmatimonadia</taxon>
        <taxon>Gemmatimonadales</taxon>
        <taxon>Gemmatimonadaceae</taxon>
        <taxon>environmental samples</taxon>
    </lineage>
</organism>
<name>A0A6J4LBG0_9BACT</name>
<dbReference type="EMBL" id="CADCTU010000531">
    <property type="protein sequence ID" value="CAA9327760.1"/>
    <property type="molecule type" value="Genomic_DNA"/>
</dbReference>
<dbReference type="SUPFAM" id="SSF82771">
    <property type="entry name" value="GIY-YIG endonuclease"/>
    <property type="match status" value="1"/>
</dbReference>
<dbReference type="GO" id="GO:0009380">
    <property type="term" value="C:excinuclease repair complex"/>
    <property type="evidence" value="ECO:0007669"/>
    <property type="project" value="TreeGrafter"/>
</dbReference>
<dbReference type="PANTHER" id="PTHR30562:SF1">
    <property type="entry name" value="UVRABC SYSTEM PROTEIN C"/>
    <property type="match status" value="1"/>
</dbReference>
<keyword evidence="1" id="KW-0742">SOS response</keyword>
<gene>
    <name evidence="4" type="ORF">AVDCRST_MAG11-2316</name>
</gene>
<dbReference type="PROSITE" id="PS50151">
    <property type="entry name" value="UVR"/>
    <property type="match status" value="1"/>
</dbReference>
<protein>
    <submittedName>
        <fullName evidence="4">Excinuclease ABC subunit C</fullName>
    </submittedName>
</protein>
<dbReference type="InterPro" id="IPR036876">
    <property type="entry name" value="UVR_dom_sf"/>
</dbReference>
<dbReference type="Gene3D" id="4.10.860.10">
    <property type="entry name" value="UVR domain"/>
    <property type="match status" value="1"/>
</dbReference>
<dbReference type="GO" id="GO:0006289">
    <property type="term" value="P:nucleotide-excision repair"/>
    <property type="evidence" value="ECO:0007669"/>
    <property type="project" value="InterPro"/>
</dbReference>
<feature type="domain" description="UVR" evidence="2">
    <location>
        <begin position="235"/>
        <end position="270"/>
    </location>
</feature>
<dbReference type="GO" id="GO:0009432">
    <property type="term" value="P:SOS response"/>
    <property type="evidence" value="ECO:0007669"/>
    <property type="project" value="UniProtKB-KW"/>
</dbReference>
<proteinExistence type="predicted"/>
<dbReference type="InterPro" id="IPR035901">
    <property type="entry name" value="GIY-YIG_endonuc_sf"/>
</dbReference>
<dbReference type="Gene3D" id="3.40.1440.10">
    <property type="entry name" value="GIY-YIG endonuclease"/>
    <property type="match status" value="1"/>
</dbReference>
<dbReference type="PANTHER" id="PTHR30562">
    <property type="entry name" value="UVRC/OXIDOREDUCTASE"/>
    <property type="match status" value="1"/>
</dbReference>
<dbReference type="AlphaFoldDB" id="A0A6J4LBG0"/>
<reference evidence="4" key="1">
    <citation type="submission" date="2020-02" db="EMBL/GenBank/DDBJ databases">
        <authorList>
            <person name="Meier V. D."/>
        </authorList>
    </citation>
    <scope>NUCLEOTIDE SEQUENCE</scope>
    <source>
        <strain evidence="4">AVDCRST_MAG11</strain>
    </source>
</reference>